<dbReference type="Gene3D" id="3.30.70.330">
    <property type="match status" value="1"/>
</dbReference>
<comment type="caution">
    <text evidence="2">The sequence shown here is derived from an EMBL/GenBank/DDBJ whole genome shotgun (WGS) entry which is preliminary data.</text>
</comment>
<dbReference type="GO" id="GO:0005634">
    <property type="term" value="C:nucleus"/>
    <property type="evidence" value="ECO:0007669"/>
    <property type="project" value="UniProtKB-SubCell"/>
</dbReference>
<name>A0AAN7GZ76_9PEZI</name>
<protein>
    <submittedName>
        <fullName evidence="2">Rrm domain-containing protein</fullName>
    </submittedName>
</protein>
<reference evidence="2" key="1">
    <citation type="journal article" date="2023" name="Mol. Phylogenet. Evol.">
        <title>Genome-scale phylogeny and comparative genomics of the fungal order Sordariales.</title>
        <authorList>
            <person name="Hensen N."/>
            <person name="Bonometti L."/>
            <person name="Westerberg I."/>
            <person name="Brannstrom I.O."/>
            <person name="Guillou S."/>
            <person name="Cros-Aarteil S."/>
            <person name="Calhoun S."/>
            <person name="Haridas S."/>
            <person name="Kuo A."/>
            <person name="Mondo S."/>
            <person name="Pangilinan J."/>
            <person name="Riley R."/>
            <person name="LaButti K."/>
            <person name="Andreopoulos B."/>
            <person name="Lipzen A."/>
            <person name="Chen C."/>
            <person name="Yan M."/>
            <person name="Daum C."/>
            <person name="Ng V."/>
            <person name="Clum A."/>
            <person name="Steindorff A."/>
            <person name="Ohm R.A."/>
            <person name="Martin F."/>
            <person name="Silar P."/>
            <person name="Natvig D.O."/>
            <person name="Lalanne C."/>
            <person name="Gautier V."/>
            <person name="Ament-Velasquez S.L."/>
            <person name="Kruys A."/>
            <person name="Hutchinson M.I."/>
            <person name="Powell A.J."/>
            <person name="Barry K."/>
            <person name="Miller A.N."/>
            <person name="Grigoriev I.V."/>
            <person name="Debuchy R."/>
            <person name="Gladieux P."/>
            <person name="Hiltunen Thoren M."/>
            <person name="Johannesson H."/>
        </authorList>
    </citation>
    <scope>NUCLEOTIDE SEQUENCE</scope>
    <source>
        <strain evidence="2">CBS 990.96</strain>
    </source>
</reference>
<feature type="compositionally biased region" description="Basic and acidic residues" evidence="1">
    <location>
        <begin position="187"/>
        <end position="200"/>
    </location>
</feature>
<proteinExistence type="predicted"/>
<feature type="compositionally biased region" description="Polar residues" evidence="1">
    <location>
        <begin position="258"/>
        <end position="287"/>
    </location>
</feature>
<feature type="compositionally biased region" description="Polar residues" evidence="1">
    <location>
        <begin position="15"/>
        <end position="33"/>
    </location>
</feature>
<feature type="region of interest" description="Disordered" evidence="1">
    <location>
        <begin position="1"/>
        <end position="90"/>
    </location>
</feature>
<dbReference type="GO" id="GO:0003676">
    <property type="term" value="F:nucleic acid binding"/>
    <property type="evidence" value="ECO:0007669"/>
    <property type="project" value="InterPro"/>
</dbReference>
<reference evidence="2" key="2">
    <citation type="submission" date="2023-05" db="EMBL/GenBank/DDBJ databases">
        <authorList>
            <consortium name="Lawrence Berkeley National Laboratory"/>
            <person name="Steindorff A."/>
            <person name="Hensen N."/>
            <person name="Bonometti L."/>
            <person name="Westerberg I."/>
            <person name="Brannstrom I.O."/>
            <person name="Guillou S."/>
            <person name="Cros-Aarteil S."/>
            <person name="Calhoun S."/>
            <person name="Haridas S."/>
            <person name="Kuo A."/>
            <person name="Mondo S."/>
            <person name="Pangilinan J."/>
            <person name="Riley R."/>
            <person name="Labutti K."/>
            <person name="Andreopoulos B."/>
            <person name="Lipzen A."/>
            <person name="Chen C."/>
            <person name="Yanf M."/>
            <person name="Daum C."/>
            <person name="Ng V."/>
            <person name="Clum A."/>
            <person name="Ohm R."/>
            <person name="Martin F."/>
            <person name="Silar P."/>
            <person name="Natvig D."/>
            <person name="Lalanne C."/>
            <person name="Gautier V."/>
            <person name="Ament-Velasquez S.L."/>
            <person name="Kruys A."/>
            <person name="Hutchinson M.I."/>
            <person name="Powell A.J."/>
            <person name="Barry K."/>
            <person name="Miller A.N."/>
            <person name="Grigoriev I.V."/>
            <person name="Debuchy R."/>
            <person name="Gladieux P."/>
            <person name="Thoren M.H."/>
            <person name="Johannesson H."/>
        </authorList>
    </citation>
    <scope>NUCLEOTIDE SEQUENCE</scope>
    <source>
        <strain evidence="2">CBS 990.96</strain>
    </source>
</reference>
<feature type="compositionally biased region" description="Low complexity" evidence="1">
    <location>
        <begin position="351"/>
        <end position="371"/>
    </location>
</feature>
<sequence length="380" mass="41956">MADEEFEIDVYGDSANDQVDQSAPSNHSGTANGNHADDRQYEGDDDHPDNGGRDGAQDYQSSNQDEKQVALVPKQGIKRKEGCDSEPEPGATTALMISELGWWNTDDDIRGWAVQAGYEGDIKDITFSEHKVNGKSKGQVYVSFATQQGATAVKSVIENQGASGIRPGQKAPQVIYSSPSHNPFRTLPKDTPNRGPRDAQNRLQPGGPNTGPHDNRMVQHNNYNQQNNSNYHNNMNNFNSNRARGPYNNRGPNRSFHMYQSQANNSYHTGPNPGFNQSYNQPGYNHRNNYNMRGPNMRGPSRNMNMMGPAMPALPMMGPNPMAMSPMNMMPMANPMANGMNFPTFTPPFFNPGTGNTNQGGNDWNQQNQNPHGAKRPRGE</sequence>
<feature type="region of interest" description="Disordered" evidence="1">
    <location>
        <begin position="349"/>
        <end position="380"/>
    </location>
</feature>
<dbReference type="GO" id="GO:0006397">
    <property type="term" value="P:mRNA processing"/>
    <property type="evidence" value="ECO:0007669"/>
    <property type="project" value="UniProtKB-KW"/>
</dbReference>
<dbReference type="SUPFAM" id="SSF54928">
    <property type="entry name" value="RNA-binding domain, RBD"/>
    <property type="match status" value="1"/>
</dbReference>
<feature type="compositionally biased region" description="Low complexity" evidence="1">
    <location>
        <begin position="220"/>
        <end position="241"/>
    </location>
</feature>
<dbReference type="Proteomes" id="UP001301958">
    <property type="component" value="Unassembled WGS sequence"/>
</dbReference>
<evidence type="ECO:0000313" key="2">
    <source>
        <dbReference type="EMBL" id="KAK4227508.1"/>
    </source>
</evidence>
<feature type="compositionally biased region" description="Acidic residues" evidence="1">
    <location>
        <begin position="1"/>
        <end position="10"/>
    </location>
</feature>
<dbReference type="InterPro" id="IPR034772">
    <property type="entry name" value="CPSF6/7"/>
</dbReference>
<accession>A0AAN7GZ76</accession>
<dbReference type="PANTHER" id="PTHR23204">
    <property type="entry name" value="CLEAVAGE AND POLYADENYLATION SPECIFIC FACTOR"/>
    <property type="match status" value="1"/>
</dbReference>
<keyword evidence="3" id="KW-1185">Reference proteome</keyword>
<dbReference type="AlphaFoldDB" id="A0AAN7GZ76"/>
<dbReference type="EMBL" id="MU865330">
    <property type="protein sequence ID" value="KAK4227508.1"/>
    <property type="molecule type" value="Genomic_DNA"/>
</dbReference>
<organism evidence="2 3">
    <name type="scientific">Podospora fimiseda</name>
    <dbReference type="NCBI Taxonomy" id="252190"/>
    <lineage>
        <taxon>Eukaryota</taxon>
        <taxon>Fungi</taxon>
        <taxon>Dikarya</taxon>
        <taxon>Ascomycota</taxon>
        <taxon>Pezizomycotina</taxon>
        <taxon>Sordariomycetes</taxon>
        <taxon>Sordariomycetidae</taxon>
        <taxon>Sordariales</taxon>
        <taxon>Podosporaceae</taxon>
        <taxon>Podospora</taxon>
    </lineage>
</organism>
<feature type="compositionally biased region" description="Basic and acidic residues" evidence="1">
    <location>
        <begin position="35"/>
        <end position="56"/>
    </location>
</feature>
<evidence type="ECO:0000256" key="1">
    <source>
        <dbReference type="SAM" id="MobiDB-lite"/>
    </source>
</evidence>
<feature type="region of interest" description="Disordered" evidence="1">
    <location>
        <begin position="162"/>
        <end position="287"/>
    </location>
</feature>
<evidence type="ECO:0000313" key="3">
    <source>
        <dbReference type="Proteomes" id="UP001301958"/>
    </source>
</evidence>
<gene>
    <name evidence="2" type="ORF">QBC38DRAFT_190069</name>
</gene>
<dbReference type="InterPro" id="IPR035979">
    <property type="entry name" value="RBD_domain_sf"/>
</dbReference>
<dbReference type="InterPro" id="IPR012677">
    <property type="entry name" value="Nucleotide-bd_a/b_plait_sf"/>
</dbReference>